<name>A0A1I6TX46_9FLAO</name>
<dbReference type="InterPro" id="IPR015883">
    <property type="entry name" value="Glyco_hydro_20_cat"/>
</dbReference>
<dbReference type="Gene3D" id="3.20.20.80">
    <property type="entry name" value="Glycosidases"/>
    <property type="match status" value="1"/>
</dbReference>
<evidence type="ECO:0000256" key="3">
    <source>
        <dbReference type="ARBA" id="ARBA00012663"/>
    </source>
</evidence>
<evidence type="ECO:0000313" key="9">
    <source>
        <dbReference type="EMBL" id="SFS93772.1"/>
    </source>
</evidence>
<evidence type="ECO:0000256" key="1">
    <source>
        <dbReference type="ARBA" id="ARBA00001231"/>
    </source>
</evidence>
<comment type="catalytic activity">
    <reaction evidence="1">
        <text>Hydrolysis of terminal non-reducing N-acetyl-D-hexosamine residues in N-acetyl-beta-D-hexosaminides.</text>
        <dbReference type="EC" id="3.2.1.52"/>
    </reaction>
</comment>
<dbReference type="SUPFAM" id="SSF55545">
    <property type="entry name" value="beta-N-acetylhexosaminidase-like domain"/>
    <property type="match status" value="1"/>
</dbReference>
<dbReference type="Pfam" id="PF00728">
    <property type="entry name" value="Glyco_hydro_20"/>
    <property type="match status" value="1"/>
</dbReference>
<evidence type="ECO:0000259" key="7">
    <source>
        <dbReference type="Pfam" id="PF00728"/>
    </source>
</evidence>
<dbReference type="EC" id="3.2.1.52" evidence="3"/>
<feature type="domain" description="Glycoside hydrolase family 20 catalytic" evidence="7">
    <location>
        <begin position="167"/>
        <end position="366"/>
    </location>
</feature>
<dbReference type="Gene3D" id="3.30.379.10">
    <property type="entry name" value="Chitobiase/beta-hexosaminidase domain 2-like"/>
    <property type="match status" value="1"/>
</dbReference>
<proteinExistence type="inferred from homology"/>
<dbReference type="GO" id="GO:0016020">
    <property type="term" value="C:membrane"/>
    <property type="evidence" value="ECO:0007669"/>
    <property type="project" value="TreeGrafter"/>
</dbReference>
<dbReference type="InterPro" id="IPR015882">
    <property type="entry name" value="HEX_bac_N"/>
</dbReference>
<dbReference type="EMBL" id="FPAG01000006">
    <property type="protein sequence ID" value="SFS93772.1"/>
    <property type="molecule type" value="Genomic_DNA"/>
</dbReference>
<dbReference type="Proteomes" id="UP000183209">
    <property type="component" value="Unassembled WGS sequence"/>
</dbReference>
<protein>
    <recommendedName>
        <fullName evidence="3">beta-N-acetylhexosaminidase</fullName>
        <ecNumber evidence="3">3.2.1.52</ecNumber>
    </recommendedName>
</protein>
<comment type="similarity">
    <text evidence="2">Belongs to the glycosyl hydrolase 20 family.</text>
</comment>
<dbReference type="InterPro" id="IPR025705">
    <property type="entry name" value="Beta_hexosaminidase_sua/sub"/>
</dbReference>
<evidence type="ECO:0000256" key="5">
    <source>
        <dbReference type="ARBA" id="ARBA00023295"/>
    </source>
</evidence>
<sequence>MSIRKTSLLLRKHISNLIMKNRLFAFSIISLLLFNSCTEKENKLGDFKLLPTPQEFTVNGASELAPSDVTSYYLQAGLALPKTELSEELSASESQADATLEISISTDLDMNAGGYELEISKDKIRITAKDEAGLLYGFESLEQLMMDANEQQVNLPVCSITDYPLLAYRAIHLDIKHHRETKDYYYKLIDKLAHYKINGIIVEMEDKLKFEQQPVVASADAFTIEEWSKLSDYAKERHIEISPLIQGLGHASFILKHDEYKALRDDPESDWAFNPLDEKTYEVQFDLYEDAIKATPHGKYLHIGGDEVHTNGRNSGKSALELQLIWLNKVTDFAEKHNRIPIFWDDMPLKNAGVYGPTHNTNFTVEKTDSLWAANGQKLEDFLEQFPKNCIYMRWSYTNPEIYGNKKAMKWFTDNGLQVMGATAGQTRWVLMPQNESNIDPIKSFAVSSIKNNLNGLLLTLWDDDSPHFELFNRGILAFAEYTWSGDKLNKEAIKSLYRQRAFSNKMADSSYAFIDDLEGPVAYWKNALLKGNSRNYISRNEEAKTKVVIDLPDAEAPGKWSEAHQERLVKAKDAFAATEKIAQQIEKAKATAIRNQYTLEIYEQVNKLVQFTTGALLTLEEYDMATDATIKEALAKEVKELPAKFKSLRAELETVYGKTRKLNKPDNYILDQDHHVHLANQSLNFDWQFYAEMLFLEKVSEAFGK</sequence>
<keyword evidence="4 9" id="KW-0378">Hydrolase</keyword>
<organism evidence="9 10">
    <name type="scientific">Zhouia amylolytica</name>
    <dbReference type="NCBI Taxonomy" id="376730"/>
    <lineage>
        <taxon>Bacteria</taxon>
        <taxon>Pseudomonadati</taxon>
        <taxon>Bacteroidota</taxon>
        <taxon>Flavobacteriia</taxon>
        <taxon>Flavobacteriales</taxon>
        <taxon>Flavobacteriaceae</taxon>
        <taxon>Zhouia</taxon>
    </lineage>
</organism>
<evidence type="ECO:0000259" key="8">
    <source>
        <dbReference type="Pfam" id="PF02838"/>
    </source>
</evidence>
<dbReference type="SUPFAM" id="SSF51445">
    <property type="entry name" value="(Trans)glycosidases"/>
    <property type="match status" value="1"/>
</dbReference>
<evidence type="ECO:0000256" key="6">
    <source>
        <dbReference type="PIRSR" id="PIRSR625705-1"/>
    </source>
</evidence>
<dbReference type="PANTHER" id="PTHR22600:SF57">
    <property type="entry name" value="BETA-N-ACETYLHEXOSAMINIDASE"/>
    <property type="match status" value="1"/>
</dbReference>
<accession>A0A1I6TX46</accession>
<evidence type="ECO:0000313" key="10">
    <source>
        <dbReference type="Proteomes" id="UP000183209"/>
    </source>
</evidence>
<gene>
    <name evidence="9" type="ORF">SAMN04487906_2208</name>
</gene>
<dbReference type="GO" id="GO:0005975">
    <property type="term" value="P:carbohydrate metabolic process"/>
    <property type="evidence" value="ECO:0007669"/>
    <property type="project" value="InterPro"/>
</dbReference>
<evidence type="ECO:0000256" key="2">
    <source>
        <dbReference type="ARBA" id="ARBA00006285"/>
    </source>
</evidence>
<evidence type="ECO:0000256" key="4">
    <source>
        <dbReference type="ARBA" id="ARBA00022801"/>
    </source>
</evidence>
<dbReference type="InterPro" id="IPR029018">
    <property type="entry name" value="Hex-like_dom2"/>
</dbReference>
<feature type="active site" description="Proton donor" evidence="6">
    <location>
        <position position="307"/>
    </location>
</feature>
<dbReference type="GO" id="GO:0004563">
    <property type="term" value="F:beta-N-acetylhexosaminidase activity"/>
    <property type="evidence" value="ECO:0007669"/>
    <property type="project" value="UniProtKB-EC"/>
</dbReference>
<dbReference type="PANTHER" id="PTHR22600">
    <property type="entry name" value="BETA-HEXOSAMINIDASE"/>
    <property type="match status" value="1"/>
</dbReference>
<dbReference type="InterPro" id="IPR017853">
    <property type="entry name" value="GH"/>
</dbReference>
<dbReference type="GO" id="GO:0030203">
    <property type="term" value="P:glycosaminoglycan metabolic process"/>
    <property type="evidence" value="ECO:0007669"/>
    <property type="project" value="TreeGrafter"/>
</dbReference>
<keyword evidence="5" id="KW-0326">Glycosidase</keyword>
<reference evidence="9 10" key="1">
    <citation type="submission" date="2016-10" db="EMBL/GenBank/DDBJ databases">
        <authorList>
            <person name="de Groot N.N."/>
        </authorList>
    </citation>
    <scope>NUCLEOTIDE SEQUENCE [LARGE SCALE GENOMIC DNA]</scope>
    <source>
        <strain evidence="9 10">CGMCC 1.6114</strain>
    </source>
</reference>
<dbReference type="PRINTS" id="PR00738">
    <property type="entry name" value="GLHYDRLASE20"/>
</dbReference>
<feature type="domain" description="Beta-hexosaminidase bacterial type N-terminal" evidence="8">
    <location>
        <begin position="50"/>
        <end position="163"/>
    </location>
</feature>
<dbReference type="AlphaFoldDB" id="A0A1I6TX46"/>
<dbReference type="Pfam" id="PF02838">
    <property type="entry name" value="Glyco_hydro_20b"/>
    <property type="match status" value="1"/>
</dbReference>